<dbReference type="SUPFAM" id="SSF46785">
    <property type="entry name" value="Winged helix' DNA-binding domain"/>
    <property type="match status" value="1"/>
</dbReference>
<dbReference type="PRINTS" id="PR00033">
    <property type="entry name" value="HTHASNC"/>
</dbReference>
<gene>
    <name evidence="5" type="ORF">I532_16076</name>
</gene>
<dbReference type="PANTHER" id="PTHR43413">
    <property type="entry name" value="TRANSCRIPTIONAL REGULATOR, ASNC FAMILY"/>
    <property type="match status" value="1"/>
</dbReference>
<dbReference type="PROSITE" id="PS50956">
    <property type="entry name" value="HTH_ASNC_2"/>
    <property type="match status" value="1"/>
</dbReference>
<dbReference type="PATRIC" id="fig|1300222.3.peg.3364"/>
<dbReference type="Proteomes" id="UP000012081">
    <property type="component" value="Unassembled WGS sequence"/>
</dbReference>
<dbReference type="Pfam" id="PF13404">
    <property type="entry name" value="HTH_AsnC-type"/>
    <property type="match status" value="1"/>
</dbReference>
<dbReference type="Pfam" id="PF01037">
    <property type="entry name" value="AsnC_trans_reg"/>
    <property type="match status" value="1"/>
</dbReference>
<dbReference type="InterPro" id="IPR036390">
    <property type="entry name" value="WH_DNA-bd_sf"/>
</dbReference>
<dbReference type="EMBL" id="APBN01000006">
    <property type="protein sequence ID" value="EMT51876.1"/>
    <property type="molecule type" value="Genomic_DNA"/>
</dbReference>
<dbReference type="InterPro" id="IPR011008">
    <property type="entry name" value="Dimeric_a/b-barrel"/>
</dbReference>
<dbReference type="SUPFAM" id="SSF54909">
    <property type="entry name" value="Dimeric alpha+beta barrel"/>
    <property type="match status" value="1"/>
</dbReference>
<dbReference type="RefSeq" id="WP_003389473.1">
    <property type="nucleotide sequence ID" value="NZ_APBN01000006.1"/>
</dbReference>
<dbReference type="InterPro" id="IPR019887">
    <property type="entry name" value="Tscrpt_reg_AsnC/Lrp_C"/>
</dbReference>
<dbReference type="Gene3D" id="1.10.10.10">
    <property type="entry name" value="Winged helix-like DNA-binding domain superfamily/Winged helix DNA-binding domain"/>
    <property type="match status" value="1"/>
</dbReference>
<feature type="domain" description="HTH asnC-type" evidence="4">
    <location>
        <begin position="13"/>
        <end position="73"/>
    </location>
</feature>
<dbReference type="OrthoDB" id="529868at2"/>
<dbReference type="InterPro" id="IPR036388">
    <property type="entry name" value="WH-like_DNA-bd_sf"/>
</dbReference>
<dbReference type="SMART" id="SM00344">
    <property type="entry name" value="HTH_ASNC"/>
    <property type="match status" value="1"/>
</dbReference>
<name>M8DXX5_9BACL</name>
<evidence type="ECO:0000256" key="3">
    <source>
        <dbReference type="ARBA" id="ARBA00023163"/>
    </source>
</evidence>
<comment type="caution">
    <text evidence="5">The sequence shown here is derived from an EMBL/GenBank/DDBJ whole genome shotgun (WGS) entry which is preliminary data.</text>
</comment>
<dbReference type="InterPro" id="IPR000485">
    <property type="entry name" value="AsnC-type_HTH_dom"/>
</dbReference>
<dbReference type="GO" id="GO:0043565">
    <property type="term" value="F:sequence-specific DNA binding"/>
    <property type="evidence" value="ECO:0007669"/>
    <property type="project" value="InterPro"/>
</dbReference>
<keyword evidence="2" id="KW-0238">DNA-binding</keyword>
<keyword evidence="1" id="KW-0805">Transcription regulation</keyword>
<proteinExistence type="predicted"/>
<dbReference type="AlphaFoldDB" id="M8DXX5"/>
<sequence>MSTSLEGPRYFELDDLDYGIAKALQGNARLPFTQIAKELGVTEKTVRMRVQQMQEDEVLSLIGVLNPAKAGLTLSSLIQLAVEAGRLDEAAAELQAIDEVRQIVLTSGEYQIMIQVLHRDYEELSGFLLGRLNKISGIVRMNVIHELKLLKSSHTYLR</sequence>
<evidence type="ECO:0000313" key="6">
    <source>
        <dbReference type="Proteomes" id="UP000012081"/>
    </source>
</evidence>
<dbReference type="InterPro" id="IPR019888">
    <property type="entry name" value="Tscrpt_reg_AsnC-like"/>
</dbReference>
<evidence type="ECO:0000256" key="1">
    <source>
        <dbReference type="ARBA" id="ARBA00023015"/>
    </source>
</evidence>
<dbReference type="STRING" id="1300222.I532_16076"/>
<accession>M8DXX5</accession>
<dbReference type="InterPro" id="IPR050684">
    <property type="entry name" value="HTH-Siroheme_Decarb"/>
</dbReference>
<reference evidence="5 6" key="1">
    <citation type="submission" date="2013-03" db="EMBL/GenBank/DDBJ databases">
        <title>Assembly of a new bacterial strain Brevibacillus borstelensis AK1.</title>
        <authorList>
            <person name="Rajan I."/>
            <person name="PoliReddy D."/>
            <person name="Sugumar T."/>
            <person name="Rathinam K."/>
            <person name="Alqarawi S."/>
            <person name="Khalil A.B."/>
            <person name="Sivakumar N."/>
        </authorList>
    </citation>
    <scope>NUCLEOTIDE SEQUENCE [LARGE SCALE GENOMIC DNA]</scope>
    <source>
        <strain evidence="5 6">AK1</strain>
    </source>
</reference>
<dbReference type="Gene3D" id="3.30.70.920">
    <property type="match status" value="1"/>
</dbReference>
<evidence type="ECO:0000256" key="2">
    <source>
        <dbReference type="ARBA" id="ARBA00023125"/>
    </source>
</evidence>
<evidence type="ECO:0000313" key="5">
    <source>
        <dbReference type="EMBL" id="EMT51876.1"/>
    </source>
</evidence>
<organism evidence="5 6">
    <name type="scientific">Brevibacillus borstelensis AK1</name>
    <dbReference type="NCBI Taxonomy" id="1300222"/>
    <lineage>
        <taxon>Bacteria</taxon>
        <taxon>Bacillati</taxon>
        <taxon>Bacillota</taxon>
        <taxon>Bacilli</taxon>
        <taxon>Bacillales</taxon>
        <taxon>Paenibacillaceae</taxon>
        <taxon>Brevibacillus</taxon>
    </lineage>
</organism>
<keyword evidence="3" id="KW-0804">Transcription</keyword>
<dbReference type="PANTHER" id="PTHR43413:SF6">
    <property type="entry name" value="REGULATORY PROTEIN ASNC"/>
    <property type="match status" value="1"/>
</dbReference>
<evidence type="ECO:0000259" key="4">
    <source>
        <dbReference type="PROSITE" id="PS50956"/>
    </source>
</evidence>
<protein>
    <submittedName>
        <fullName evidence="5">Transcriptional regulator</fullName>
    </submittedName>
</protein>
<keyword evidence="6" id="KW-1185">Reference proteome</keyword>